<evidence type="ECO:0000256" key="6">
    <source>
        <dbReference type="ARBA" id="ARBA00031424"/>
    </source>
</evidence>
<evidence type="ECO:0000256" key="5">
    <source>
        <dbReference type="ARBA" id="ARBA00029758"/>
    </source>
</evidence>
<feature type="active site" description="Proton donor" evidence="8">
    <location>
        <position position="134"/>
    </location>
</feature>
<evidence type="ECO:0000256" key="9">
    <source>
        <dbReference type="PIRSR" id="PIRSR600888-3"/>
    </source>
</evidence>
<dbReference type="Gene3D" id="2.60.120.10">
    <property type="entry name" value="Jelly Rolls"/>
    <property type="match status" value="1"/>
</dbReference>
<dbReference type="CDD" id="cd00438">
    <property type="entry name" value="cupin_RmlC"/>
    <property type="match status" value="1"/>
</dbReference>
<dbReference type="RefSeq" id="WP_174716518.1">
    <property type="nucleotide sequence ID" value="NZ_CP054569.1"/>
</dbReference>
<dbReference type="EMBL" id="CP054569">
    <property type="protein sequence ID" value="QKQ47978.1"/>
    <property type="molecule type" value="Genomic_DNA"/>
</dbReference>
<name>A0A6N0JMS6_ACHDE</name>
<evidence type="ECO:0000256" key="4">
    <source>
        <dbReference type="ARBA" id="ARBA00019595"/>
    </source>
</evidence>
<evidence type="ECO:0000256" key="3">
    <source>
        <dbReference type="ARBA" id="ARBA00012098"/>
    </source>
</evidence>
<comment type="catalytic activity">
    <reaction evidence="1">
        <text>dTDP-4-dehydro-6-deoxy-alpha-D-glucose = dTDP-4-dehydro-beta-L-rhamnose</text>
        <dbReference type="Rhea" id="RHEA:16969"/>
        <dbReference type="ChEBI" id="CHEBI:57649"/>
        <dbReference type="ChEBI" id="CHEBI:62830"/>
        <dbReference type="EC" id="5.1.3.13"/>
    </reaction>
</comment>
<dbReference type="GO" id="GO:0000271">
    <property type="term" value="P:polysaccharide biosynthetic process"/>
    <property type="evidence" value="ECO:0007669"/>
    <property type="project" value="TreeGrafter"/>
</dbReference>
<dbReference type="InterPro" id="IPR000888">
    <property type="entry name" value="RmlC-like"/>
</dbReference>
<evidence type="ECO:0000256" key="7">
    <source>
        <dbReference type="ARBA" id="ARBA00033311"/>
    </source>
</evidence>
<dbReference type="PANTHER" id="PTHR21047:SF2">
    <property type="entry name" value="THYMIDINE DIPHOSPHO-4-KETO-RHAMNOSE 3,5-EPIMERASE"/>
    <property type="match status" value="1"/>
</dbReference>
<evidence type="ECO:0000313" key="10">
    <source>
        <dbReference type="EMBL" id="QKQ47978.1"/>
    </source>
</evidence>
<dbReference type="GO" id="GO:0005829">
    <property type="term" value="C:cytosol"/>
    <property type="evidence" value="ECO:0007669"/>
    <property type="project" value="TreeGrafter"/>
</dbReference>
<sequence>MSLDMMKTPLAGLKIVQRHPRGDQRGFLARLFDGVELRACGWHTAIEQVNHTYTAQAGTIRGMHYQLPPCAEMKLVSCIRGAVWDVAVDLRQGSPTFLHWHAERLSADNGRALLIPEGYAHGFQTLSDDVEMVYCHSAPYSSQAERGLHFQDARLGIDWPLPFTQVSERDQQHPRLDAAFPGVVL</sequence>
<dbReference type="EC" id="5.1.3.13" evidence="3"/>
<dbReference type="AlphaFoldDB" id="A0A6N0JMS6"/>
<feature type="active site" description="Proton acceptor" evidence="8">
    <location>
        <position position="64"/>
    </location>
</feature>
<organism evidence="10 11">
    <name type="scientific">Achromobacter denitrificans</name>
    <name type="common">Alcaligenes denitrificans</name>
    <dbReference type="NCBI Taxonomy" id="32002"/>
    <lineage>
        <taxon>Bacteria</taxon>
        <taxon>Pseudomonadati</taxon>
        <taxon>Pseudomonadota</taxon>
        <taxon>Betaproteobacteria</taxon>
        <taxon>Burkholderiales</taxon>
        <taxon>Alcaligenaceae</taxon>
        <taxon>Achromobacter</taxon>
    </lineage>
</organism>
<protein>
    <recommendedName>
        <fullName evidence="4">dTDP-4-dehydrorhamnose 3,5-epimerase</fullName>
        <ecNumber evidence="3">5.1.3.13</ecNumber>
    </recommendedName>
    <alternativeName>
        <fullName evidence="6">Thymidine diphospho-4-keto-rhamnose 3,5-epimerase</fullName>
    </alternativeName>
    <alternativeName>
        <fullName evidence="5">dTDP-4-keto-6-deoxyglucose 3,5-epimerase</fullName>
    </alternativeName>
    <alternativeName>
        <fullName evidence="7">dTDP-6-deoxy-D-xylo-4-hexulose 3,5-epimerase</fullName>
    </alternativeName>
</protein>
<evidence type="ECO:0000256" key="1">
    <source>
        <dbReference type="ARBA" id="ARBA00001298"/>
    </source>
</evidence>
<evidence type="ECO:0000256" key="8">
    <source>
        <dbReference type="PIRSR" id="PIRSR600888-1"/>
    </source>
</evidence>
<accession>A0A6N0JMS6</accession>
<feature type="site" description="Participates in a stacking interaction with the thymidine ring of dTDP-4-oxo-6-deoxyglucose" evidence="9">
    <location>
        <position position="140"/>
    </location>
</feature>
<dbReference type="Proteomes" id="UP000509782">
    <property type="component" value="Chromosome"/>
</dbReference>
<dbReference type="InterPro" id="IPR014710">
    <property type="entry name" value="RmlC-like_jellyroll"/>
</dbReference>
<reference evidence="10 11" key="1">
    <citation type="submission" date="2020-05" db="EMBL/GenBank/DDBJ databases">
        <title>FDA dAtabase for Regulatory Grade micrObial Sequences (FDA-ARGOS): Supporting development and validation of Infectious Disease Dx tests.</title>
        <authorList>
            <person name="Sproer C."/>
            <person name="Gronow S."/>
            <person name="Severitt S."/>
            <person name="Schroder I."/>
            <person name="Tallon L."/>
            <person name="Sadzewicz L."/>
            <person name="Zhao X."/>
            <person name="Vavikolanu K."/>
            <person name="Mehta A."/>
            <person name="Aluvathingal J."/>
            <person name="Nadendla S."/>
            <person name="Myers T."/>
            <person name="Yan Y."/>
            <person name="Sichtig H."/>
        </authorList>
    </citation>
    <scope>NUCLEOTIDE SEQUENCE [LARGE SCALE GENOMIC DNA]</scope>
    <source>
        <strain evidence="10 11">FDAARGOS_787</strain>
    </source>
</reference>
<dbReference type="GO" id="GO:0008830">
    <property type="term" value="F:dTDP-4-dehydrorhamnose 3,5-epimerase activity"/>
    <property type="evidence" value="ECO:0007669"/>
    <property type="project" value="UniProtKB-EC"/>
</dbReference>
<dbReference type="SUPFAM" id="SSF51182">
    <property type="entry name" value="RmlC-like cupins"/>
    <property type="match status" value="1"/>
</dbReference>
<comment type="function">
    <text evidence="2">Catalyzes the epimerization of the C3' and C5'positions of dTDP-6-deoxy-D-xylo-4-hexulose, forming dTDP-6-deoxy-L-lyxo-4-hexulose.</text>
</comment>
<dbReference type="GO" id="GO:0019305">
    <property type="term" value="P:dTDP-rhamnose biosynthetic process"/>
    <property type="evidence" value="ECO:0007669"/>
    <property type="project" value="TreeGrafter"/>
</dbReference>
<evidence type="ECO:0000256" key="2">
    <source>
        <dbReference type="ARBA" id="ARBA00001997"/>
    </source>
</evidence>
<dbReference type="InterPro" id="IPR011051">
    <property type="entry name" value="RmlC_Cupin_sf"/>
</dbReference>
<dbReference type="Pfam" id="PF00908">
    <property type="entry name" value="dTDP_sugar_isom"/>
    <property type="match status" value="1"/>
</dbReference>
<dbReference type="PANTHER" id="PTHR21047">
    <property type="entry name" value="DTDP-6-DEOXY-D-GLUCOSE-3,5 EPIMERASE"/>
    <property type="match status" value="1"/>
</dbReference>
<evidence type="ECO:0000313" key="11">
    <source>
        <dbReference type="Proteomes" id="UP000509782"/>
    </source>
</evidence>
<proteinExistence type="predicted"/>
<gene>
    <name evidence="10" type="ORF">FOC81_15265</name>
</gene>